<dbReference type="SUPFAM" id="SSF52080">
    <property type="entry name" value="Ribosomal proteins L15p and L18e"/>
    <property type="match status" value="1"/>
</dbReference>
<keyword evidence="3" id="KW-0687">Ribonucleoprotein</keyword>
<dbReference type="GO" id="GO:0006412">
    <property type="term" value="P:translation"/>
    <property type="evidence" value="ECO:0007669"/>
    <property type="project" value="InterPro"/>
</dbReference>
<dbReference type="Pfam" id="PF17135">
    <property type="entry name" value="Ribosomal_L18"/>
    <property type="match status" value="1"/>
</dbReference>
<evidence type="ECO:0000256" key="2">
    <source>
        <dbReference type="ARBA" id="ARBA00022980"/>
    </source>
</evidence>
<dbReference type="GO" id="GO:0022625">
    <property type="term" value="C:cytosolic large ribosomal subunit"/>
    <property type="evidence" value="ECO:0007669"/>
    <property type="project" value="TreeGrafter"/>
</dbReference>
<evidence type="ECO:0000256" key="1">
    <source>
        <dbReference type="ARBA" id="ARBA00006815"/>
    </source>
</evidence>
<dbReference type="Gene3D" id="3.100.10.10">
    <property type="match status" value="1"/>
</dbReference>
<reference evidence="5 6" key="1">
    <citation type="submission" date="2024-02" db="EMBL/GenBank/DDBJ databases">
        <title>High-quality chromosome-scale genome assembly of Pensacola bahiagrass (Paspalum notatum Flugge var. saurae).</title>
        <authorList>
            <person name="Vega J.M."/>
            <person name="Podio M."/>
            <person name="Orjuela J."/>
            <person name="Siena L.A."/>
            <person name="Pessino S.C."/>
            <person name="Combes M.C."/>
            <person name="Mariac C."/>
            <person name="Albertini E."/>
            <person name="Pupilli F."/>
            <person name="Ortiz J.P.A."/>
            <person name="Leblanc O."/>
        </authorList>
    </citation>
    <scope>NUCLEOTIDE SEQUENCE [LARGE SCALE GENOMIC DNA]</scope>
    <source>
        <strain evidence="5">R1</strain>
        <tissue evidence="5">Leaf</tissue>
    </source>
</reference>
<protein>
    <recommendedName>
        <fullName evidence="4">Large ribosomal subunit protein uL15/eL18 domain-containing protein</fullName>
    </recommendedName>
</protein>
<dbReference type="InterPro" id="IPR000039">
    <property type="entry name" value="Ribosomal_eL18"/>
</dbReference>
<evidence type="ECO:0000259" key="4">
    <source>
        <dbReference type="Pfam" id="PF17135"/>
    </source>
</evidence>
<dbReference type="EMBL" id="CP144749">
    <property type="protein sequence ID" value="WVZ75337.1"/>
    <property type="molecule type" value="Genomic_DNA"/>
</dbReference>
<accession>A0AAQ3TN81</accession>
<keyword evidence="2" id="KW-0689">Ribosomal protein</keyword>
<evidence type="ECO:0000256" key="3">
    <source>
        <dbReference type="ARBA" id="ARBA00023274"/>
    </source>
</evidence>
<dbReference type="PANTHER" id="PTHR10934:SF2">
    <property type="entry name" value="LARGE RIBOSOMAL SUBUNIT PROTEIN EL18"/>
    <property type="match status" value="1"/>
</dbReference>
<dbReference type="Proteomes" id="UP001341281">
    <property type="component" value="Chromosome 05"/>
</dbReference>
<proteinExistence type="inferred from homology"/>
<dbReference type="GO" id="GO:0003735">
    <property type="term" value="F:structural constituent of ribosome"/>
    <property type="evidence" value="ECO:0007669"/>
    <property type="project" value="InterPro"/>
</dbReference>
<dbReference type="AlphaFoldDB" id="A0AAQ3TN81"/>
<dbReference type="InterPro" id="IPR036227">
    <property type="entry name" value="Ribosomal_uL15/eL18_sf"/>
</dbReference>
<dbReference type="PANTHER" id="PTHR10934">
    <property type="entry name" value="60S RIBOSOMAL PROTEIN L18"/>
    <property type="match status" value="1"/>
</dbReference>
<gene>
    <name evidence="5" type="ORF">U9M48_023402</name>
</gene>
<sequence length="127" mass="14627">MEHADILHRPLRPPCRTNQIEFDLHLVNPDSCYVRVPLVLRTKSNFKAVILKWIFRIKTNRPPLSLCCLVNFMEGKIAVIVRTVADDMMGLRGTMKVVVLRFTETVRARIVNADSECLTFDQLAHHT</sequence>
<dbReference type="InterPro" id="IPR021131">
    <property type="entry name" value="Ribosomal_uL15/eL18"/>
</dbReference>
<feature type="domain" description="Large ribosomal subunit protein uL15/eL18" evidence="4">
    <location>
        <begin position="38"/>
        <end position="125"/>
    </location>
</feature>
<evidence type="ECO:0000313" key="6">
    <source>
        <dbReference type="Proteomes" id="UP001341281"/>
    </source>
</evidence>
<keyword evidence="6" id="KW-1185">Reference proteome</keyword>
<organism evidence="5 6">
    <name type="scientific">Paspalum notatum var. saurae</name>
    <dbReference type="NCBI Taxonomy" id="547442"/>
    <lineage>
        <taxon>Eukaryota</taxon>
        <taxon>Viridiplantae</taxon>
        <taxon>Streptophyta</taxon>
        <taxon>Embryophyta</taxon>
        <taxon>Tracheophyta</taxon>
        <taxon>Spermatophyta</taxon>
        <taxon>Magnoliopsida</taxon>
        <taxon>Liliopsida</taxon>
        <taxon>Poales</taxon>
        <taxon>Poaceae</taxon>
        <taxon>PACMAD clade</taxon>
        <taxon>Panicoideae</taxon>
        <taxon>Andropogonodae</taxon>
        <taxon>Paspaleae</taxon>
        <taxon>Paspalinae</taxon>
        <taxon>Paspalum</taxon>
    </lineage>
</organism>
<comment type="similarity">
    <text evidence="1">Belongs to the eukaryotic ribosomal protein eL18 family.</text>
</comment>
<name>A0AAQ3TN81_PASNO</name>
<dbReference type="GO" id="GO:0003723">
    <property type="term" value="F:RNA binding"/>
    <property type="evidence" value="ECO:0007669"/>
    <property type="project" value="TreeGrafter"/>
</dbReference>
<evidence type="ECO:0000313" key="5">
    <source>
        <dbReference type="EMBL" id="WVZ75337.1"/>
    </source>
</evidence>